<dbReference type="eggNOG" id="ENOG502S0NP">
    <property type="taxonomic scope" value="Eukaryota"/>
</dbReference>
<reference evidence="3" key="1">
    <citation type="journal article" date="2010" name="Science">
        <title>Signatures of adaptation to obligate biotrophy in the Hyaloperonospora arabidopsidis genome.</title>
        <authorList>
            <person name="Baxter L."/>
            <person name="Tripathy S."/>
            <person name="Ishaque N."/>
            <person name="Boot N."/>
            <person name="Cabral A."/>
            <person name="Kemen E."/>
            <person name="Thines M."/>
            <person name="Ah-Fong A."/>
            <person name="Anderson R."/>
            <person name="Badejoko W."/>
            <person name="Bittner-Eddy P."/>
            <person name="Boore J.L."/>
            <person name="Chibucos M.C."/>
            <person name="Coates M."/>
            <person name="Dehal P."/>
            <person name="Delehaunty K."/>
            <person name="Dong S."/>
            <person name="Downton P."/>
            <person name="Dumas B."/>
            <person name="Fabro G."/>
            <person name="Fronick C."/>
            <person name="Fuerstenberg S.I."/>
            <person name="Fulton L."/>
            <person name="Gaulin E."/>
            <person name="Govers F."/>
            <person name="Hughes L."/>
            <person name="Humphray S."/>
            <person name="Jiang R.H."/>
            <person name="Judelson H."/>
            <person name="Kamoun S."/>
            <person name="Kyung K."/>
            <person name="Meijer H."/>
            <person name="Minx P."/>
            <person name="Morris P."/>
            <person name="Nelson J."/>
            <person name="Phuntumart V."/>
            <person name="Qutob D."/>
            <person name="Rehmany A."/>
            <person name="Rougon-Cardoso A."/>
            <person name="Ryden P."/>
            <person name="Torto-Alalibo T."/>
            <person name="Studholme D."/>
            <person name="Wang Y."/>
            <person name="Win J."/>
            <person name="Wood J."/>
            <person name="Clifton S.W."/>
            <person name="Rogers J."/>
            <person name="Van den Ackerveken G."/>
            <person name="Jones J.D."/>
            <person name="McDowell J.M."/>
            <person name="Beynon J."/>
            <person name="Tyler B.M."/>
        </authorList>
    </citation>
    <scope>NUCLEOTIDE SEQUENCE [LARGE SCALE GENOMIC DNA]</scope>
    <source>
        <strain evidence="3">Emoy2</strain>
    </source>
</reference>
<dbReference type="AlphaFoldDB" id="M4BS20"/>
<organism evidence="2 3">
    <name type="scientific">Hyaloperonospora arabidopsidis (strain Emoy2)</name>
    <name type="common">Downy mildew agent</name>
    <name type="synonym">Peronospora arabidopsidis</name>
    <dbReference type="NCBI Taxonomy" id="559515"/>
    <lineage>
        <taxon>Eukaryota</taxon>
        <taxon>Sar</taxon>
        <taxon>Stramenopiles</taxon>
        <taxon>Oomycota</taxon>
        <taxon>Peronosporomycetes</taxon>
        <taxon>Peronosporales</taxon>
        <taxon>Peronosporaceae</taxon>
        <taxon>Hyaloperonospora</taxon>
    </lineage>
</organism>
<dbReference type="VEuPathDB" id="FungiDB:HpaG809210"/>
<keyword evidence="3" id="KW-1185">Reference proteome</keyword>
<name>M4BS20_HYAAE</name>
<dbReference type="EnsemblProtists" id="HpaT809210">
    <property type="protein sequence ID" value="HpaP809210"/>
    <property type="gene ID" value="HpaG809210"/>
</dbReference>
<evidence type="ECO:0000313" key="3">
    <source>
        <dbReference type="Proteomes" id="UP000011713"/>
    </source>
</evidence>
<accession>M4BS20</accession>
<evidence type="ECO:0008006" key="4">
    <source>
        <dbReference type="Google" id="ProtNLM"/>
    </source>
</evidence>
<dbReference type="PANTHER" id="PTHR36234">
    <property type="entry name" value="LYSYL ENDOPEPTIDASE"/>
    <property type="match status" value="1"/>
</dbReference>
<dbReference type="PANTHER" id="PTHR36234:SF5">
    <property type="entry name" value="LYSYL ENDOPEPTIDASE"/>
    <property type="match status" value="1"/>
</dbReference>
<dbReference type="Proteomes" id="UP000011713">
    <property type="component" value="Unassembled WGS sequence"/>
</dbReference>
<reference evidence="2" key="2">
    <citation type="submission" date="2015-06" db="UniProtKB">
        <authorList>
            <consortium name="EnsemblProtists"/>
        </authorList>
    </citation>
    <scope>IDENTIFICATION</scope>
    <source>
        <strain evidence="2">Emoy2</strain>
    </source>
</reference>
<dbReference type="SUPFAM" id="SSF50494">
    <property type="entry name" value="Trypsin-like serine proteases"/>
    <property type="match status" value="1"/>
</dbReference>
<dbReference type="InterPro" id="IPR009003">
    <property type="entry name" value="Peptidase_S1_PA"/>
</dbReference>
<dbReference type="HOGENOM" id="CLU_036779_0_0_1"/>
<sequence length="296" mass="32670">MYEKARAVARLMIRSEYGQVPDASEQVSSWMFCTGWLVGEGNYLLTNHHCMEEAAVVNRDRSRAQSRGKRVTDSNESLSDAATRLWRNVTSRTDKTKRVVETIVGFMAETTCCGDPGFKGEKVGVVEATQVLVVAENPELDYALVRILTNDSSTDLSQRYGYLRLRSTGPVDGEDIYIPQHPLGEPKEIAAVKNGQPAEIEVVPTSSVDYPVYYRQNSELNDVQPTVWYNADTKPGSSGSPVLSREDDTVVALHRAGGISAAQARPTEILNSGVRTDLIARDLKRRRVLPKNALAP</sequence>
<proteinExistence type="predicted"/>
<dbReference type="InParanoid" id="M4BS20"/>
<protein>
    <recommendedName>
        <fullName evidence="4">Serine protease</fullName>
    </recommendedName>
</protein>
<evidence type="ECO:0000313" key="2">
    <source>
        <dbReference type="EnsemblProtists" id="HpaP809210"/>
    </source>
</evidence>
<dbReference type="InterPro" id="IPR043504">
    <property type="entry name" value="Peptidase_S1_PA_chymotrypsin"/>
</dbReference>
<dbReference type="EMBL" id="JH598687">
    <property type="status" value="NOT_ANNOTATED_CDS"/>
    <property type="molecule type" value="Genomic_DNA"/>
</dbReference>
<evidence type="ECO:0000256" key="1">
    <source>
        <dbReference type="ARBA" id="ARBA00023026"/>
    </source>
</evidence>
<dbReference type="STRING" id="559515.M4BS20"/>
<dbReference type="Pfam" id="PF13365">
    <property type="entry name" value="Trypsin_2"/>
    <property type="match status" value="1"/>
</dbReference>
<dbReference type="Gene3D" id="2.40.10.10">
    <property type="entry name" value="Trypsin-like serine proteases"/>
    <property type="match status" value="1"/>
</dbReference>
<keyword evidence="1" id="KW-0843">Virulence</keyword>